<dbReference type="EMBL" id="JBBCAQ010000041">
    <property type="protein sequence ID" value="KAK7571064.1"/>
    <property type="molecule type" value="Genomic_DNA"/>
</dbReference>
<evidence type="ECO:0000256" key="3">
    <source>
        <dbReference type="ARBA" id="ARBA00022670"/>
    </source>
</evidence>
<evidence type="ECO:0000256" key="5">
    <source>
        <dbReference type="ARBA" id="ARBA00022825"/>
    </source>
</evidence>
<gene>
    <name evidence="9" type="ORF">V9T40_014668</name>
</gene>
<dbReference type="GO" id="GO:0004252">
    <property type="term" value="F:serine-type endopeptidase activity"/>
    <property type="evidence" value="ECO:0007669"/>
    <property type="project" value="InterPro"/>
</dbReference>
<organism evidence="9 10">
    <name type="scientific">Parthenolecanium corni</name>
    <dbReference type="NCBI Taxonomy" id="536013"/>
    <lineage>
        <taxon>Eukaryota</taxon>
        <taxon>Metazoa</taxon>
        <taxon>Ecdysozoa</taxon>
        <taxon>Arthropoda</taxon>
        <taxon>Hexapoda</taxon>
        <taxon>Insecta</taxon>
        <taxon>Pterygota</taxon>
        <taxon>Neoptera</taxon>
        <taxon>Paraneoptera</taxon>
        <taxon>Hemiptera</taxon>
        <taxon>Sternorrhyncha</taxon>
        <taxon>Coccoidea</taxon>
        <taxon>Coccidae</taxon>
        <taxon>Parthenolecanium</taxon>
    </lineage>
</organism>
<keyword evidence="5 7" id="KW-0720">Serine protease</keyword>
<evidence type="ECO:0000313" key="9">
    <source>
        <dbReference type="EMBL" id="KAK7571064.1"/>
    </source>
</evidence>
<dbReference type="FunFam" id="2.40.10.10:FF:000015">
    <property type="entry name" value="Atrial natriuretic peptide-converting enzyme"/>
    <property type="match status" value="1"/>
</dbReference>
<evidence type="ECO:0000256" key="1">
    <source>
        <dbReference type="ARBA" id="ARBA00004613"/>
    </source>
</evidence>
<dbReference type="GO" id="GO:0005576">
    <property type="term" value="C:extracellular region"/>
    <property type="evidence" value="ECO:0007669"/>
    <property type="project" value="UniProtKB-SubCell"/>
</dbReference>
<dbReference type="GO" id="GO:0006508">
    <property type="term" value="P:proteolysis"/>
    <property type="evidence" value="ECO:0007669"/>
    <property type="project" value="UniProtKB-KW"/>
</dbReference>
<dbReference type="PROSITE" id="PS00135">
    <property type="entry name" value="TRYPSIN_SER"/>
    <property type="match status" value="1"/>
</dbReference>
<dbReference type="InterPro" id="IPR001254">
    <property type="entry name" value="Trypsin_dom"/>
</dbReference>
<feature type="domain" description="Peptidase S1" evidence="8">
    <location>
        <begin position="93"/>
        <end position="342"/>
    </location>
</feature>
<evidence type="ECO:0000256" key="6">
    <source>
        <dbReference type="ARBA" id="ARBA00023157"/>
    </source>
</evidence>
<dbReference type="PROSITE" id="PS00134">
    <property type="entry name" value="TRYPSIN_HIS"/>
    <property type="match status" value="1"/>
</dbReference>
<keyword evidence="2" id="KW-0964">Secreted</keyword>
<dbReference type="CDD" id="cd00190">
    <property type="entry name" value="Tryp_SPc"/>
    <property type="match status" value="1"/>
</dbReference>
<dbReference type="Pfam" id="PF00089">
    <property type="entry name" value="Trypsin"/>
    <property type="match status" value="1"/>
</dbReference>
<dbReference type="SMART" id="SM00020">
    <property type="entry name" value="Tryp_SPc"/>
    <property type="match status" value="1"/>
</dbReference>
<dbReference type="InterPro" id="IPR001314">
    <property type="entry name" value="Peptidase_S1A"/>
</dbReference>
<dbReference type="InterPro" id="IPR048366">
    <property type="entry name" value="TNP-like_GBD"/>
</dbReference>
<keyword evidence="6" id="KW-1015">Disulfide bond</keyword>
<protein>
    <recommendedName>
        <fullName evidence="8">Peptidase S1 domain-containing protein</fullName>
    </recommendedName>
</protein>
<dbReference type="AlphaFoldDB" id="A0AAN9T4A4"/>
<dbReference type="InterPro" id="IPR033116">
    <property type="entry name" value="TRYPSIN_SER"/>
</dbReference>
<dbReference type="Proteomes" id="UP001367676">
    <property type="component" value="Unassembled WGS sequence"/>
</dbReference>
<name>A0AAN9T4A4_9HEMI</name>
<evidence type="ECO:0000259" key="8">
    <source>
        <dbReference type="PROSITE" id="PS50240"/>
    </source>
</evidence>
<evidence type="ECO:0000256" key="4">
    <source>
        <dbReference type="ARBA" id="ARBA00022801"/>
    </source>
</evidence>
<keyword evidence="4 7" id="KW-0378">Hydrolase</keyword>
<dbReference type="InterPro" id="IPR009003">
    <property type="entry name" value="Peptidase_S1_PA"/>
</dbReference>
<evidence type="ECO:0000256" key="7">
    <source>
        <dbReference type="RuleBase" id="RU363034"/>
    </source>
</evidence>
<accession>A0AAN9T4A4</accession>
<dbReference type="PROSITE" id="PS50240">
    <property type="entry name" value="TRYPSIN_DOM"/>
    <property type="match status" value="1"/>
</dbReference>
<dbReference type="Gene3D" id="2.40.10.10">
    <property type="entry name" value="Trypsin-like serine proteases"/>
    <property type="match status" value="2"/>
</dbReference>
<reference evidence="9 10" key="1">
    <citation type="submission" date="2024-03" db="EMBL/GenBank/DDBJ databases">
        <title>Adaptation during the transition from Ophiocordyceps entomopathogen to insect associate is accompanied by gene loss and intensified selection.</title>
        <authorList>
            <person name="Ward C.M."/>
            <person name="Onetto C.A."/>
            <person name="Borneman A.R."/>
        </authorList>
    </citation>
    <scope>NUCLEOTIDE SEQUENCE [LARGE SCALE GENOMIC DNA]</scope>
    <source>
        <strain evidence="9">AWRI1</strain>
        <tissue evidence="9">Single Adult Female</tissue>
    </source>
</reference>
<keyword evidence="3 7" id="KW-0645">Protease</keyword>
<proteinExistence type="predicted"/>
<dbReference type="PANTHER" id="PTHR24252">
    <property type="entry name" value="ACROSIN-RELATED"/>
    <property type="match status" value="1"/>
</dbReference>
<comment type="subcellular location">
    <subcellularLocation>
        <location evidence="1">Secreted</location>
    </subcellularLocation>
</comment>
<dbReference type="InterPro" id="IPR018114">
    <property type="entry name" value="TRYPSIN_HIS"/>
</dbReference>
<dbReference type="Pfam" id="PF21788">
    <property type="entry name" value="TNP-like_GBD"/>
    <property type="match status" value="1"/>
</dbReference>
<dbReference type="InterPro" id="IPR043504">
    <property type="entry name" value="Peptidase_S1_PA_chymotrypsin"/>
</dbReference>
<evidence type="ECO:0000256" key="2">
    <source>
        <dbReference type="ARBA" id="ARBA00022525"/>
    </source>
</evidence>
<sequence length="467" mass="52743">MTPPGPSSNLVKPDISSVNHLQIETLFTNKITAAKFIILNRGNKNRNSGACHSGKQRSGEKIRGKGIRGIFHSGQWIRDNVPYLTENNRSTAICGLNSLSKVNRRKRETESQGQNDWPWMATILDTNGYVQFCGGTLLNRQYILTAAHCFAEPGSEKTKDDVVIRLGEYDLFEDDETKYQDIFVKTIETHESYDPSTKQNDIALVKLERSVEYNQYVRPLCLPNIDVKPNETIFVAGWGATESEGEHSSVLLDVAIPVVDHNTCADLHGANVDKEKNLCAGTENKDSCQGDSGGPLLFQEENDQKRWMIAGIVSWGRGCGDYTPGVYTNVRHYMDWIGKRFTINGQEILHLFDAPYLLKGIRNYLSKLLAKLYWGGKSETVSWKHIEILYKLDDFGHATRIMAKLTDGHIFEKKMPKMWVYVAAQVLSHTVGSIMNWAVKNSKLHNSVYNHVDYNAHHNKCFEQGDP</sequence>
<dbReference type="SUPFAM" id="SSF50494">
    <property type="entry name" value="Trypsin-like serine proteases"/>
    <property type="match status" value="1"/>
</dbReference>
<keyword evidence="10" id="KW-1185">Reference proteome</keyword>
<evidence type="ECO:0000313" key="10">
    <source>
        <dbReference type="Proteomes" id="UP001367676"/>
    </source>
</evidence>
<comment type="caution">
    <text evidence="9">The sequence shown here is derived from an EMBL/GenBank/DDBJ whole genome shotgun (WGS) entry which is preliminary data.</text>
</comment>
<dbReference type="PRINTS" id="PR00722">
    <property type="entry name" value="CHYMOTRYPSIN"/>
</dbReference>
<dbReference type="PANTHER" id="PTHR24252:SF7">
    <property type="entry name" value="HYALIN"/>
    <property type="match status" value="1"/>
</dbReference>